<sequence>MVYGSKNDLPSELKQIFLAKGYTILALDYLLAPNSTVEEIIAHLKESVQQIYLEIVGTNPLGICGRSAGSFLMLHLTNWLIKTTRRPAFLINFYGYSDLMFNAEKRKLIDQAIQFDQIKNIDQTSPVWDDPLFQRFPLYHYAVQQQKLICFYGLKQATELAISPHDLQTFPRTFSTASTTDEEVPFIYSKKISEQIPEGYFQPVYYLPHDFLKLTHRPEVIDLLQELKKWLA</sequence>
<accession>A0A1L8TPR0</accession>
<dbReference type="InterPro" id="IPR029058">
    <property type="entry name" value="AB_hydrolase_fold"/>
</dbReference>
<gene>
    <name evidence="1" type="ORF">RV04_GL001477</name>
</gene>
<reference evidence="1 2" key="1">
    <citation type="submission" date="2014-12" db="EMBL/GenBank/DDBJ databases">
        <title>Draft genome sequences of 29 type strains of Enterococci.</title>
        <authorList>
            <person name="Zhong Z."/>
            <person name="Sun Z."/>
            <person name="Liu W."/>
            <person name="Zhang W."/>
            <person name="Zhang H."/>
        </authorList>
    </citation>
    <scope>NUCLEOTIDE SEQUENCE [LARGE SCALE GENOMIC DNA]</scope>
    <source>
        <strain evidence="1 2">DSM 17122</strain>
    </source>
</reference>
<organism evidence="1 2">
    <name type="scientific">Enterococcus hermanniensis</name>
    <dbReference type="NCBI Taxonomy" id="249189"/>
    <lineage>
        <taxon>Bacteria</taxon>
        <taxon>Bacillati</taxon>
        <taxon>Bacillota</taxon>
        <taxon>Bacilli</taxon>
        <taxon>Lactobacillales</taxon>
        <taxon>Enterococcaceae</taxon>
        <taxon>Enterococcus</taxon>
    </lineage>
</organism>
<comment type="caution">
    <text evidence="1">The sequence shown here is derived from an EMBL/GenBank/DDBJ whole genome shotgun (WGS) entry which is preliminary data.</text>
</comment>
<keyword evidence="2" id="KW-1185">Reference proteome</keyword>
<dbReference type="AlphaFoldDB" id="A0A1L8TPR0"/>
<dbReference type="Proteomes" id="UP000182077">
    <property type="component" value="Unassembled WGS sequence"/>
</dbReference>
<dbReference type="SUPFAM" id="SSF53474">
    <property type="entry name" value="alpha/beta-Hydrolases"/>
    <property type="match status" value="1"/>
</dbReference>
<evidence type="ECO:0000313" key="1">
    <source>
        <dbReference type="EMBL" id="OJG46311.1"/>
    </source>
</evidence>
<protein>
    <recommendedName>
        <fullName evidence="3">Alpha/beta hydrolase fold-3 domain-containing protein</fullName>
    </recommendedName>
</protein>
<name>A0A1L8TPR0_9ENTE</name>
<dbReference type="EMBL" id="JXKQ01000003">
    <property type="protein sequence ID" value="OJG46311.1"/>
    <property type="molecule type" value="Genomic_DNA"/>
</dbReference>
<evidence type="ECO:0008006" key="3">
    <source>
        <dbReference type="Google" id="ProtNLM"/>
    </source>
</evidence>
<proteinExistence type="predicted"/>
<evidence type="ECO:0000313" key="2">
    <source>
        <dbReference type="Proteomes" id="UP000182077"/>
    </source>
</evidence>
<dbReference type="Gene3D" id="3.40.50.1820">
    <property type="entry name" value="alpha/beta hydrolase"/>
    <property type="match status" value="1"/>
</dbReference>
<dbReference type="STRING" id="249189.RV04_GL001477"/>